<dbReference type="InterPro" id="IPR036428">
    <property type="entry name" value="PCD_sf"/>
</dbReference>
<gene>
    <name evidence="6" type="ORF">SAMN04489860_1323</name>
</gene>
<dbReference type="Pfam" id="PF01329">
    <property type="entry name" value="Pterin_4a"/>
    <property type="match status" value="1"/>
</dbReference>
<dbReference type="InterPro" id="IPR001533">
    <property type="entry name" value="Pterin_deHydtase"/>
</dbReference>
<dbReference type="OrthoDB" id="15077at2"/>
<dbReference type="eggNOG" id="COG2154">
    <property type="taxonomic scope" value="Bacteria"/>
</dbReference>
<evidence type="ECO:0000256" key="1">
    <source>
        <dbReference type="ARBA" id="ARBA00001554"/>
    </source>
</evidence>
<evidence type="ECO:0000256" key="2">
    <source>
        <dbReference type="ARBA" id="ARBA00006472"/>
    </source>
</evidence>
<organism evidence="6 7">
    <name type="scientific">Paraoerskovia marina</name>
    <dbReference type="NCBI Taxonomy" id="545619"/>
    <lineage>
        <taxon>Bacteria</taxon>
        <taxon>Bacillati</taxon>
        <taxon>Actinomycetota</taxon>
        <taxon>Actinomycetes</taxon>
        <taxon>Micrococcales</taxon>
        <taxon>Cellulomonadaceae</taxon>
        <taxon>Paraoerskovia</taxon>
    </lineage>
</organism>
<name>A0A1H1RD50_9CELL</name>
<keyword evidence="7" id="KW-1185">Reference proteome</keyword>
<reference evidence="7" key="1">
    <citation type="submission" date="2016-10" db="EMBL/GenBank/DDBJ databases">
        <authorList>
            <person name="Varghese N."/>
            <person name="Submissions S."/>
        </authorList>
    </citation>
    <scope>NUCLEOTIDE SEQUENCE [LARGE SCALE GENOMIC DNA]</scope>
    <source>
        <strain evidence="7">DSM 22126</strain>
    </source>
</reference>
<comment type="catalytic activity">
    <reaction evidence="1">
        <text>(4aS,6R)-4a-hydroxy-L-erythro-5,6,7,8-tetrahydrobiopterin = (6R)-L-erythro-6,7-dihydrobiopterin + H2O</text>
        <dbReference type="Rhea" id="RHEA:11920"/>
        <dbReference type="ChEBI" id="CHEBI:15377"/>
        <dbReference type="ChEBI" id="CHEBI:15642"/>
        <dbReference type="ChEBI" id="CHEBI:43120"/>
        <dbReference type="EC" id="4.2.1.96"/>
    </reaction>
</comment>
<dbReference type="Proteomes" id="UP000185663">
    <property type="component" value="Chromosome I"/>
</dbReference>
<dbReference type="SUPFAM" id="SSF55248">
    <property type="entry name" value="PCD-like"/>
    <property type="match status" value="1"/>
</dbReference>
<sequence length="121" mass="12427">MADTADTADGRMTSETFLAEVGTPNWSVVDGRARAVFATGTFATGLHFVALVGERAEAAGHHPDLELRYPEVVVSLVTHDVGGLTTKDVRLAQEISTVAAGLGIQARAAGASAVPPSPAET</sequence>
<dbReference type="AlphaFoldDB" id="A0A1H1RD50"/>
<evidence type="ECO:0000313" key="7">
    <source>
        <dbReference type="Proteomes" id="UP000185663"/>
    </source>
</evidence>
<dbReference type="STRING" id="545619.SAMN04489860_1323"/>
<accession>A0A1H1RD50</accession>
<dbReference type="CDD" id="cd00488">
    <property type="entry name" value="PCD_DCoH"/>
    <property type="match status" value="1"/>
</dbReference>
<dbReference type="Gene3D" id="3.30.1360.20">
    <property type="entry name" value="Transcriptional coactivator/pterin dehydratase"/>
    <property type="match status" value="1"/>
</dbReference>
<dbReference type="PANTHER" id="PTHR12599:SF0">
    <property type="entry name" value="PTERIN-4-ALPHA-CARBINOLAMINE DEHYDRATASE"/>
    <property type="match status" value="1"/>
</dbReference>
<comment type="similarity">
    <text evidence="2">Belongs to the pterin-4-alpha-carbinolamine dehydratase family.</text>
</comment>
<dbReference type="PANTHER" id="PTHR12599">
    <property type="entry name" value="PTERIN-4-ALPHA-CARBINOLAMINE DEHYDRATASE"/>
    <property type="match status" value="1"/>
</dbReference>
<proteinExistence type="inferred from homology"/>
<dbReference type="GO" id="GO:0008124">
    <property type="term" value="F:4-alpha-hydroxytetrahydrobiopterin dehydratase activity"/>
    <property type="evidence" value="ECO:0007669"/>
    <property type="project" value="UniProtKB-EC"/>
</dbReference>
<keyword evidence="5" id="KW-0456">Lyase</keyword>
<protein>
    <recommendedName>
        <fullName evidence="4">Putative pterin-4-alpha-carbinolamine dehydratase</fullName>
        <ecNumber evidence="3">4.2.1.96</ecNumber>
    </recommendedName>
</protein>
<dbReference type="EMBL" id="LT629776">
    <property type="protein sequence ID" value="SDS33476.1"/>
    <property type="molecule type" value="Genomic_DNA"/>
</dbReference>
<dbReference type="GO" id="GO:0006729">
    <property type="term" value="P:tetrahydrobiopterin biosynthetic process"/>
    <property type="evidence" value="ECO:0007669"/>
    <property type="project" value="InterPro"/>
</dbReference>
<evidence type="ECO:0000313" key="6">
    <source>
        <dbReference type="EMBL" id="SDS33476.1"/>
    </source>
</evidence>
<dbReference type="EC" id="4.2.1.96" evidence="3"/>
<evidence type="ECO:0000256" key="5">
    <source>
        <dbReference type="ARBA" id="ARBA00023239"/>
    </source>
</evidence>
<evidence type="ECO:0000256" key="3">
    <source>
        <dbReference type="ARBA" id="ARBA00013252"/>
    </source>
</evidence>
<dbReference type="RefSeq" id="WP_083372017.1">
    <property type="nucleotide sequence ID" value="NZ_LT629776.1"/>
</dbReference>
<evidence type="ECO:0000256" key="4">
    <source>
        <dbReference type="ARBA" id="ARBA00021735"/>
    </source>
</evidence>